<proteinExistence type="predicted"/>
<gene>
    <name evidence="1" type="ORF">HPP92_016075</name>
</gene>
<sequence>MEPGATVGREESAHPSNSSLSCHAFFNIDVPSLAPRAQLPSPPALHLFAVQFLNPGLLPPNPHCPIYPHRQNFCYSNRFAERKSSIPW</sequence>
<accession>A0A835QFG0</accession>
<comment type="caution">
    <text evidence="1">The sequence shown here is derived from an EMBL/GenBank/DDBJ whole genome shotgun (WGS) entry which is preliminary data.</text>
</comment>
<dbReference type="EMBL" id="JADCNM010000008">
    <property type="protein sequence ID" value="KAG0471529.1"/>
    <property type="molecule type" value="Genomic_DNA"/>
</dbReference>
<dbReference type="Proteomes" id="UP000639772">
    <property type="component" value="Unassembled WGS sequence"/>
</dbReference>
<reference evidence="1 2" key="1">
    <citation type="journal article" date="2020" name="Nat. Food">
        <title>A phased Vanilla planifolia genome enables genetic improvement of flavour and production.</title>
        <authorList>
            <person name="Hasing T."/>
            <person name="Tang H."/>
            <person name="Brym M."/>
            <person name="Khazi F."/>
            <person name="Huang T."/>
            <person name="Chambers A.H."/>
        </authorList>
    </citation>
    <scope>NUCLEOTIDE SEQUENCE [LARGE SCALE GENOMIC DNA]</scope>
    <source>
        <tissue evidence="1">Leaf</tissue>
    </source>
</reference>
<organism evidence="1 2">
    <name type="scientific">Vanilla planifolia</name>
    <name type="common">Vanilla</name>
    <dbReference type="NCBI Taxonomy" id="51239"/>
    <lineage>
        <taxon>Eukaryota</taxon>
        <taxon>Viridiplantae</taxon>
        <taxon>Streptophyta</taxon>
        <taxon>Embryophyta</taxon>
        <taxon>Tracheophyta</taxon>
        <taxon>Spermatophyta</taxon>
        <taxon>Magnoliopsida</taxon>
        <taxon>Liliopsida</taxon>
        <taxon>Asparagales</taxon>
        <taxon>Orchidaceae</taxon>
        <taxon>Vanilloideae</taxon>
        <taxon>Vanilleae</taxon>
        <taxon>Vanilla</taxon>
    </lineage>
</organism>
<name>A0A835QFG0_VANPL</name>
<evidence type="ECO:0000313" key="2">
    <source>
        <dbReference type="Proteomes" id="UP000639772"/>
    </source>
</evidence>
<evidence type="ECO:0000313" key="1">
    <source>
        <dbReference type="EMBL" id="KAG0471529.1"/>
    </source>
</evidence>
<protein>
    <submittedName>
        <fullName evidence="1">Uncharacterized protein</fullName>
    </submittedName>
</protein>
<dbReference type="AlphaFoldDB" id="A0A835QFG0"/>